<dbReference type="PROSITE" id="PS50005">
    <property type="entry name" value="TPR"/>
    <property type="match status" value="3"/>
</dbReference>
<feature type="transmembrane region" description="Helical" evidence="8">
    <location>
        <begin position="199"/>
        <end position="216"/>
    </location>
</feature>
<evidence type="ECO:0000256" key="2">
    <source>
        <dbReference type="ARBA" id="ARBA00022692"/>
    </source>
</evidence>
<dbReference type="Pfam" id="PF04932">
    <property type="entry name" value="Wzy_C"/>
    <property type="match status" value="1"/>
</dbReference>
<dbReference type="InterPro" id="IPR007016">
    <property type="entry name" value="O-antigen_ligase-rel_domated"/>
</dbReference>
<feature type="repeat" description="TPR" evidence="7">
    <location>
        <begin position="663"/>
        <end position="696"/>
    </location>
</feature>
<dbReference type="AlphaFoldDB" id="A0A1F7WVH0"/>
<gene>
    <name evidence="10" type="ORF">A2008_02540</name>
</gene>
<dbReference type="SUPFAM" id="SSF48452">
    <property type="entry name" value="TPR-like"/>
    <property type="match status" value="1"/>
</dbReference>
<organism evidence="10 11">
    <name type="scientific">Candidatus Wallbacteria bacterium GWC2_49_35</name>
    <dbReference type="NCBI Taxonomy" id="1817813"/>
    <lineage>
        <taxon>Bacteria</taxon>
        <taxon>Candidatus Walliibacteriota</taxon>
    </lineage>
</organism>
<evidence type="ECO:0000259" key="9">
    <source>
        <dbReference type="Pfam" id="PF04932"/>
    </source>
</evidence>
<dbReference type="GO" id="GO:0016020">
    <property type="term" value="C:membrane"/>
    <property type="evidence" value="ECO:0007669"/>
    <property type="project" value="UniProtKB-SubCell"/>
</dbReference>
<comment type="subcellular location">
    <subcellularLocation>
        <location evidence="1">Membrane</location>
        <topology evidence="1">Multi-pass membrane protein</topology>
    </subcellularLocation>
</comment>
<dbReference type="InterPro" id="IPR019734">
    <property type="entry name" value="TPR_rpt"/>
</dbReference>
<feature type="transmembrane region" description="Helical" evidence="8">
    <location>
        <begin position="358"/>
        <end position="383"/>
    </location>
</feature>
<dbReference type="Gene3D" id="1.25.40.10">
    <property type="entry name" value="Tetratricopeptide repeat domain"/>
    <property type="match status" value="2"/>
</dbReference>
<evidence type="ECO:0000313" key="11">
    <source>
        <dbReference type="Proteomes" id="UP000178735"/>
    </source>
</evidence>
<evidence type="ECO:0000256" key="4">
    <source>
        <dbReference type="ARBA" id="ARBA00022803"/>
    </source>
</evidence>
<keyword evidence="4 7" id="KW-0802">TPR repeat</keyword>
<evidence type="ECO:0000256" key="6">
    <source>
        <dbReference type="ARBA" id="ARBA00023136"/>
    </source>
</evidence>
<dbReference type="PANTHER" id="PTHR37422">
    <property type="entry name" value="TEICHURONIC ACID BIOSYNTHESIS PROTEIN TUAE"/>
    <property type="match status" value="1"/>
</dbReference>
<feature type="repeat" description="TPR" evidence="7">
    <location>
        <begin position="558"/>
        <end position="591"/>
    </location>
</feature>
<dbReference type="InterPro" id="IPR013105">
    <property type="entry name" value="TPR_2"/>
</dbReference>
<evidence type="ECO:0000256" key="8">
    <source>
        <dbReference type="SAM" id="Phobius"/>
    </source>
</evidence>
<evidence type="ECO:0000256" key="1">
    <source>
        <dbReference type="ARBA" id="ARBA00004141"/>
    </source>
</evidence>
<evidence type="ECO:0000313" key="10">
    <source>
        <dbReference type="EMBL" id="OGM06831.1"/>
    </source>
</evidence>
<reference evidence="10 11" key="1">
    <citation type="journal article" date="2016" name="Nat. Commun.">
        <title>Thousands of microbial genomes shed light on interconnected biogeochemical processes in an aquifer system.</title>
        <authorList>
            <person name="Anantharaman K."/>
            <person name="Brown C.T."/>
            <person name="Hug L.A."/>
            <person name="Sharon I."/>
            <person name="Castelle C.J."/>
            <person name="Probst A.J."/>
            <person name="Thomas B.C."/>
            <person name="Singh A."/>
            <person name="Wilkins M.J."/>
            <person name="Karaoz U."/>
            <person name="Brodie E.L."/>
            <person name="Williams K.H."/>
            <person name="Hubbard S.S."/>
            <person name="Banfield J.F."/>
        </authorList>
    </citation>
    <scope>NUCLEOTIDE SEQUENCE [LARGE SCALE GENOMIC DNA]</scope>
</reference>
<evidence type="ECO:0000256" key="5">
    <source>
        <dbReference type="ARBA" id="ARBA00022989"/>
    </source>
</evidence>
<feature type="transmembrane region" description="Helical" evidence="8">
    <location>
        <begin position="114"/>
        <end position="134"/>
    </location>
</feature>
<sequence>MIDRGLFLLIPLFVPVLFSRMTQDSFLFPKEIFFAAVTGAAFFYRLFILYREKNKHTFSFNLIDGLLLALLLTGALSIAGRADFYPALHPFVIVIASAFFYYELKLFNKFNSVFFIFTDCFIISGLAGVIYAFIQYYRLDFLFGYAAPADKMRLFSFFGNKNYFSEFLTAVIFIIIGKILILSAAGAGRGLVKNIRARLAFYYISLAAYFTMIFIIQSRASFLALAAGGIYLLFTIYGNARLRPVLFSARRGFALAAAALILAAAVFSSATPLTVDRTDIFSRLSSIFGAADERNIAIRLDIWHATAKMIRDNFWFGCGLGYFKMNYLSYQGLLFKENSNLFYEDQFFAKANQAHNELLQIFCELGVFGFLFAASLVMVLAYVSRRITRPGGAASRVKLFAAVSVSASLISVFINSLFGFPLHILPSALVFLTCVAVIDKLSRDPGTGLRGGFFSAEYAFDPRRPNVIAVLISAAAVFIMLFSLAPSYLKANIDMKAGLDLLKLDRHGRAGFYLKRSIEANPFNGEARYYMGICLMQKKEYDDAVMEFLRSLQSESDPNIYSNIGLAFYKIGMYDHAAQYMNKALELSPHNVYYLLNAGCAYQKKGDFRTAVDYFQRALAFASTPEALINLGHAYYLMGICDKAETTLADALARYGGKPHYAERIYYLTGLAQTDLKKYESAAENFKRARALNVRNPDYALNLGLALIFSHKTAEAELVFGDFLKGGFNELIAYNLGGLYYNEKRFSDALVVLNEARSAIEKKLSGDALENDRLYRQTTALIKDARGQKSQNNK</sequence>
<evidence type="ECO:0000256" key="3">
    <source>
        <dbReference type="ARBA" id="ARBA00022737"/>
    </source>
</evidence>
<dbReference type="PROSITE" id="PS50293">
    <property type="entry name" value="TPR_REGION"/>
    <property type="match status" value="1"/>
</dbReference>
<dbReference type="InterPro" id="IPR011990">
    <property type="entry name" value="TPR-like_helical_dom_sf"/>
</dbReference>
<feature type="transmembrane region" description="Helical" evidence="8">
    <location>
        <begin position="57"/>
        <end position="78"/>
    </location>
</feature>
<feature type="transmembrane region" description="Helical" evidence="8">
    <location>
        <begin position="252"/>
        <end position="275"/>
    </location>
</feature>
<feature type="transmembrane region" description="Helical" evidence="8">
    <location>
        <begin position="167"/>
        <end position="187"/>
    </location>
</feature>
<feature type="transmembrane region" description="Helical" evidence="8">
    <location>
        <begin position="84"/>
        <end position="102"/>
    </location>
</feature>
<dbReference type="EMBL" id="MGFH01000051">
    <property type="protein sequence ID" value="OGM06831.1"/>
    <property type="molecule type" value="Genomic_DNA"/>
</dbReference>
<dbReference type="Pfam" id="PF13432">
    <property type="entry name" value="TPR_16"/>
    <property type="match status" value="2"/>
</dbReference>
<dbReference type="InterPro" id="IPR051533">
    <property type="entry name" value="WaaL-like"/>
</dbReference>
<feature type="transmembrane region" description="Helical" evidence="8">
    <location>
        <begin position="467"/>
        <end position="489"/>
    </location>
</feature>
<dbReference type="Pfam" id="PF07719">
    <property type="entry name" value="TPR_2"/>
    <property type="match status" value="1"/>
</dbReference>
<feature type="domain" description="O-antigen ligase-related" evidence="9">
    <location>
        <begin position="205"/>
        <end position="372"/>
    </location>
</feature>
<feature type="transmembrane region" description="Helical" evidence="8">
    <location>
        <begin position="222"/>
        <end position="240"/>
    </location>
</feature>
<keyword evidence="3" id="KW-0677">Repeat</keyword>
<proteinExistence type="predicted"/>
<dbReference type="Proteomes" id="UP000178735">
    <property type="component" value="Unassembled WGS sequence"/>
</dbReference>
<dbReference type="PANTHER" id="PTHR37422:SF13">
    <property type="entry name" value="LIPOPOLYSACCHARIDE BIOSYNTHESIS PROTEIN PA4999-RELATED"/>
    <property type="match status" value="1"/>
</dbReference>
<accession>A0A1F7WVH0</accession>
<feature type="transmembrane region" description="Helical" evidence="8">
    <location>
        <begin position="32"/>
        <end position="50"/>
    </location>
</feature>
<keyword evidence="6 8" id="KW-0472">Membrane</keyword>
<protein>
    <recommendedName>
        <fullName evidence="9">O-antigen ligase-related domain-containing protein</fullName>
    </recommendedName>
</protein>
<name>A0A1F7WVH0_9BACT</name>
<feature type="transmembrane region" description="Helical" evidence="8">
    <location>
        <begin position="395"/>
        <end position="414"/>
    </location>
</feature>
<keyword evidence="2 8" id="KW-0812">Transmembrane</keyword>
<comment type="caution">
    <text evidence="10">The sequence shown here is derived from an EMBL/GenBank/DDBJ whole genome shotgun (WGS) entry which is preliminary data.</text>
</comment>
<feature type="repeat" description="TPR" evidence="7">
    <location>
        <begin position="592"/>
        <end position="625"/>
    </location>
</feature>
<keyword evidence="5 8" id="KW-1133">Transmembrane helix</keyword>
<evidence type="ECO:0000256" key="7">
    <source>
        <dbReference type="PROSITE-ProRule" id="PRU00339"/>
    </source>
</evidence>
<dbReference type="STRING" id="1817813.A2008_02540"/>
<dbReference type="SMART" id="SM00028">
    <property type="entry name" value="TPR"/>
    <property type="match status" value="6"/>
</dbReference>